<protein>
    <submittedName>
        <fullName evidence="1">Uncharacterized protein</fullName>
    </submittedName>
</protein>
<dbReference type="Proteomes" id="UP001477672">
    <property type="component" value="Unassembled WGS sequence"/>
</dbReference>
<gene>
    <name evidence="1" type="ORF">WMO24_14415</name>
</gene>
<proteinExistence type="predicted"/>
<organism evidence="1 2">
    <name type="scientific">Ruthenibacterium intestinale</name>
    <dbReference type="NCBI Taxonomy" id="3133163"/>
    <lineage>
        <taxon>Bacteria</taxon>
        <taxon>Bacillati</taxon>
        <taxon>Bacillota</taxon>
        <taxon>Clostridia</taxon>
        <taxon>Eubacteriales</taxon>
        <taxon>Oscillospiraceae</taxon>
        <taxon>Ruthenibacterium</taxon>
    </lineage>
</organism>
<dbReference type="EMBL" id="JBBMFA010000111">
    <property type="protein sequence ID" value="MEQ2521611.1"/>
    <property type="molecule type" value="Genomic_DNA"/>
</dbReference>
<name>A0ABV1GIP7_9FIRM</name>
<reference evidence="1 2" key="1">
    <citation type="submission" date="2024-03" db="EMBL/GenBank/DDBJ databases">
        <title>Human intestinal bacterial collection.</title>
        <authorList>
            <person name="Pauvert C."/>
            <person name="Hitch T.C.A."/>
            <person name="Clavel T."/>
        </authorList>
    </citation>
    <scope>NUCLEOTIDE SEQUENCE [LARGE SCALE GENOMIC DNA]</scope>
    <source>
        <strain evidence="1 2">CLA-JM-H11</strain>
    </source>
</reference>
<accession>A0ABV1GIP7</accession>
<evidence type="ECO:0000313" key="1">
    <source>
        <dbReference type="EMBL" id="MEQ2521611.1"/>
    </source>
</evidence>
<evidence type="ECO:0000313" key="2">
    <source>
        <dbReference type="Proteomes" id="UP001477672"/>
    </source>
</evidence>
<sequence length="48" mass="5594">MTDPKKSCALLSEKESDQQKTTRLFGALFFAFLKKMNCIRMCIIKKIH</sequence>
<keyword evidence="2" id="KW-1185">Reference proteome</keyword>
<dbReference type="RefSeq" id="WP_349217072.1">
    <property type="nucleotide sequence ID" value="NZ_JBBMFA010000111.1"/>
</dbReference>
<comment type="caution">
    <text evidence="1">The sequence shown here is derived from an EMBL/GenBank/DDBJ whole genome shotgun (WGS) entry which is preliminary data.</text>
</comment>